<keyword evidence="1" id="KW-0812">Transmembrane</keyword>
<sequence length="230" mass="24180">MPRPGRAQEPVRRPPTFLLPLLSVLLFALTAWQLAVDGPLRTFDESLSRQYRQQVPVTDGPAELAADLGNIEVALPVLAVAMCLALLRRRAGAAVAGCALAMACVPLLVGPLKLLFDRPGPLGGSGFFPSGHTATAVVAYGGAALLLGAPLRRRGARWCASVAALALVAATGTGLVVRGYHWPLDVVASCALGGLLLWAAALSDRWTAHLSRRSDRRRPRALPAPGPPDR</sequence>
<feature type="transmembrane region" description="Helical" evidence="1">
    <location>
        <begin position="68"/>
        <end position="87"/>
    </location>
</feature>
<proteinExistence type="predicted"/>
<dbReference type="SMART" id="SM00014">
    <property type="entry name" value="acidPPc"/>
    <property type="match status" value="1"/>
</dbReference>
<feature type="transmembrane region" description="Helical" evidence="1">
    <location>
        <begin position="158"/>
        <end position="180"/>
    </location>
</feature>
<dbReference type="InterPro" id="IPR036938">
    <property type="entry name" value="PAP2/HPO_sf"/>
</dbReference>
<dbReference type="Pfam" id="PF01569">
    <property type="entry name" value="PAP2"/>
    <property type="match status" value="1"/>
</dbReference>
<evidence type="ECO:0000313" key="4">
    <source>
        <dbReference type="Proteomes" id="UP000694501"/>
    </source>
</evidence>
<dbReference type="Gene3D" id="1.20.144.10">
    <property type="entry name" value="Phosphatidic acid phosphatase type 2/haloperoxidase"/>
    <property type="match status" value="1"/>
</dbReference>
<keyword evidence="1" id="KW-0472">Membrane</keyword>
<comment type="caution">
    <text evidence="3">The sequence shown here is derived from an EMBL/GenBank/DDBJ whole genome shotgun (WGS) entry which is preliminary data.</text>
</comment>
<dbReference type="SUPFAM" id="SSF48317">
    <property type="entry name" value="Acid phosphatase/Vanadium-dependent haloperoxidase"/>
    <property type="match status" value="1"/>
</dbReference>
<dbReference type="InterPro" id="IPR000326">
    <property type="entry name" value="PAP2/HPO"/>
</dbReference>
<evidence type="ECO:0000313" key="3">
    <source>
        <dbReference type="EMBL" id="MBU7596110.1"/>
    </source>
</evidence>
<dbReference type="EMBL" id="JAELVF020000001">
    <property type="protein sequence ID" value="MBU7596110.1"/>
    <property type="molecule type" value="Genomic_DNA"/>
</dbReference>
<dbReference type="CDD" id="cd03392">
    <property type="entry name" value="PAP2_like_2"/>
    <property type="match status" value="1"/>
</dbReference>
<evidence type="ECO:0000256" key="1">
    <source>
        <dbReference type="SAM" id="Phobius"/>
    </source>
</evidence>
<reference evidence="3" key="1">
    <citation type="submission" date="2021-06" db="EMBL/GenBank/DDBJ databases">
        <title>Sequencing of actinobacteria type strains.</title>
        <authorList>
            <person name="Nguyen G.-S."/>
            <person name="Wentzel A."/>
        </authorList>
    </citation>
    <scope>NUCLEOTIDE SEQUENCE</scope>
    <source>
        <strain evidence="3">P38-E01</strain>
    </source>
</reference>
<feature type="transmembrane region" description="Helical" evidence="1">
    <location>
        <begin position="132"/>
        <end position="151"/>
    </location>
</feature>
<organism evidence="3 4">
    <name type="scientific">Streptomyces tardus</name>
    <dbReference type="NCBI Taxonomy" id="2780544"/>
    <lineage>
        <taxon>Bacteria</taxon>
        <taxon>Bacillati</taxon>
        <taxon>Actinomycetota</taxon>
        <taxon>Actinomycetes</taxon>
        <taxon>Kitasatosporales</taxon>
        <taxon>Streptomycetaceae</taxon>
        <taxon>Streptomyces</taxon>
    </lineage>
</organism>
<feature type="transmembrane region" description="Helical" evidence="1">
    <location>
        <begin position="186"/>
        <end position="208"/>
    </location>
</feature>
<protein>
    <submittedName>
        <fullName evidence="3">Phosphatase PAP2 family protein</fullName>
    </submittedName>
</protein>
<accession>A0A949JL09</accession>
<name>A0A949JL09_9ACTN</name>
<dbReference type="AlphaFoldDB" id="A0A949JL09"/>
<keyword evidence="4" id="KW-1185">Reference proteome</keyword>
<dbReference type="Proteomes" id="UP000694501">
    <property type="component" value="Unassembled WGS sequence"/>
</dbReference>
<feature type="transmembrane region" description="Helical" evidence="1">
    <location>
        <begin position="94"/>
        <end position="112"/>
    </location>
</feature>
<feature type="domain" description="Phosphatidic acid phosphatase type 2/haloperoxidase" evidence="2">
    <location>
        <begin position="95"/>
        <end position="201"/>
    </location>
</feature>
<keyword evidence="1" id="KW-1133">Transmembrane helix</keyword>
<gene>
    <name evidence="3" type="ORF">JGS22_000285</name>
</gene>
<evidence type="ECO:0000259" key="2">
    <source>
        <dbReference type="SMART" id="SM00014"/>
    </source>
</evidence>